<dbReference type="InterPro" id="IPR056343">
    <property type="entry name" value="CFAP47_dom"/>
</dbReference>
<feature type="non-terminal residue" evidence="2">
    <location>
        <position position="406"/>
    </location>
</feature>
<dbReference type="PANTHER" id="PTHR45912:SF3">
    <property type="entry name" value="CILIA- AND FLAGELLA-ASSOCIATED PROTEIN 47"/>
    <property type="match status" value="1"/>
</dbReference>
<dbReference type="Gene3D" id="1.10.418.10">
    <property type="entry name" value="Calponin-like domain"/>
    <property type="match status" value="1"/>
</dbReference>
<dbReference type="GO" id="GO:0005929">
    <property type="term" value="C:cilium"/>
    <property type="evidence" value="ECO:0007669"/>
    <property type="project" value="TreeGrafter"/>
</dbReference>
<dbReference type="PROSITE" id="PS50021">
    <property type="entry name" value="CH"/>
    <property type="match status" value="1"/>
</dbReference>
<dbReference type="GO" id="GO:0060271">
    <property type="term" value="P:cilium assembly"/>
    <property type="evidence" value="ECO:0007669"/>
    <property type="project" value="TreeGrafter"/>
</dbReference>
<gene>
    <name evidence="2" type="ORF">A3Q56_07769</name>
</gene>
<keyword evidence="3" id="KW-1185">Reference proteome</keyword>
<name>A0A177AT25_9BILA</name>
<feature type="domain" description="Calponin-homology (CH)" evidence="1">
    <location>
        <begin position="263"/>
        <end position="385"/>
    </location>
</feature>
<accession>A0A177AT25</accession>
<organism evidence="2 3">
    <name type="scientific">Intoshia linei</name>
    <dbReference type="NCBI Taxonomy" id="1819745"/>
    <lineage>
        <taxon>Eukaryota</taxon>
        <taxon>Metazoa</taxon>
        <taxon>Spiralia</taxon>
        <taxon>Lophotrochozoa</taxon>
        <taxon>Mesozoa</taxon>
        <taxon>Orthonectida</taxon>
        <taxon>Rhopaluridae</taxon>
        <taxon>Intoshia</taxon>
    </lineage>
</organism>
<dbReference type="SUPFAM" id="SSF47576">
    <property type="entry name" value="Calponin-homology domain, CH-domain"/>
    <property type="match status" value="1"/>
</dbReference>
<dbReference type="PANTHER" id="PTHR45912">
    <property type="entry name" value="CILIA- AND FLAGELLA-ASSOCIATED PROTEIN 47"/>
    <property type="match status" value="1"/>
</dbReference>
<evidence type="ECO:0000259" key="1">
    <source>
        <dbReference type="PROSITE" id="PS50021"/>
    </source>
</evidence>
<evidence type="ECO:0000313" key="3">
    <source>
        <dbReference type="Proteomes" id="UP000078046"/>
    </source>
</evidence>
<dbReference type="InterPro" id="IPR001715">
    <property type="entry name" value="CH_dom"/>
</dbReference>
<proteinExistence type="predicted"/>
<sequence length="406" mass="47045">MKLTSTPYCDEYGKQPMMGSTPGRECSRPQTADSYDDIQNNSETRCIKAQLFPQEYTEEGMFYSDALISIEKCALSKGVNHLKNKKLLDPMNTKSLIANEEFNNNSLMYSLIFHITGNELPGIGPFKSISNNFEDNIKCIYWQNQTLLTFIRSNGGCVAAIQPEYLMTYVNYCDWKIIQKKIMYRRYKNGFTPYCNFSDYPGQSAIYTEEILCEEIYDTLSKRCWSDVLMQILKVFVIGKITIDNLGKYAHSYKLSAVSNIYSTSENIILHWLNCVYDEQRQIIWKDKQENNTTTRWIVNFDYDLMDGIVIICLIAKYLTFLVDDYLVYAYTQPCSPVECLHNALLIVSSLRSVGFNYDIEAIDITDPNPISMLLFCTHLMKYLPQFENFINVTIEAKQHKQNTKK</sequence>
<dbReference type="Pfam" id="PF24529">
    <property type="entry name" value="CFAP47"/>
    <property type="match status" value="1"/>
</dbReference>
<dbReference type="EMBL" id="LWCA01001776">
    <property type="protein sequence ID" value="OAF64523.1"/>
    <property type="molecule type" value="Genomic_DNA"/>
</dbReference>
<reference evidence="2 3" key="1">
    <citation type="submission" date="2016-04" db="EMBL/GenBank/DDBJ databases">
        <title>The genome of Intoshia linei affirms orthonectids as highly simplified spiralians.</title>
        <authorList>
            <person name="Mikhailov K.V."/>
            <person name="Slusarev G.S."/>
            <person name="Nikitin M.A."/>
            <person name="Logacheva M.D."/>
            <person name="Penin A."/>
            <person name="Aleoshin V."/>
            <person name="Panchin Y.V."/>
        </authorList>
    </citation>
    <scope>NUCLEOTIDE SEQUENCE [LARGE SCALE GENOMIC DNA]</scope>
    <source>
        <strain evidence="2">Intl2013</strain>
        <tissue evidence="2">Whole animal</tissue>
    </source>
</reference>
<evidence type="ECO:0000313" key="2">
    <source>
        <dbReference type="EMBL" id="OAF64523.1"/>
    </source>
</evidence>
<dbReference type="InterPro" id="IPR036872">
    <property type="entry name" value="CH_dom_sf"/>
</dbReference>
<dbReference type="Proteomes" id="UP000078046">
    <property type="component" value="Unassembled WGS sequence"/>
</dbReference>
<comment type="caution">
    <text evidence="2">The sequence shown here is derived from an EMBL/GenBank/DDBJ whole genome shotgun (WGS) entry which is preliminary data.</text>
</comment>
<dbReference type="AlphaFoldDB" id="A0A177AT25"/>
<protein>
    <recommendedName>
        <fullName evidence="1">Calponin-homology (CH) domain-containing protein</fullName>
    </recommendedName>
</protein>
<dbReference type="OrthoDB" id="10060824at2759"/>